<feature type="compositionally biased region" description="Basic and acidic residues" evidence="1">
    <location>
        <begin position="20"/>
        <end position="41"/>
    </location>
</feature>
<evidence type="ECO:0000313" key="3">
    <source>
        <dbReference type="Proteomes" id="UP000092377"/>
    </source>
</evidence>
<proteinExistence type="predicted"/>
<name>A0A1B8HRJ7_9GAMM</name>
<accession>A0A1B8HRJ7</accession>
<feature type="region of interest" description="Disordered" evidence="1">
    <location>
        <begin position="20"/>
        <end position="43"/>
    </location>
</feature>
<dbReference type="Proteomes" id="UP000092377">
    <property type="component" value="Unassembled WGS sequence"/>
</dbReference>
<organism evidence="2 3">
    <name type="scientific">Morganella psychrotolerans</name>
    <dbReference type="NCBI Taxonomy" id="368603"/>
    <lineage>
        <taxon>Bacteria</taxon>
        <taxon>Pseudomonadati</taxon>
        <taxon>Pseudomonadota</taxon>
        <taxon>Gammaproteobacteria</taxon>
        <taxon>Enterobacterales</taxon>
        <taxon>Morganellaceae</taxon>
        <taxon>Morganella</taxon>
    </lineage>
</organism>
<dbReference type="AlphaFoldDB" id="A0A1B8HRJ7"/>
<reference evidence="3" key="1">
    <citation type="submission" date="2016-06" db="EMBL/GenBank/DDBJ databases">
        <authorList>
            <person name="Butler K."/>
        </authorList>
    </citation>
    <scope>NUCLEOTIDE SEQUENCE [LARGE SCALE GENOMIC DNA]</scope>
    <source>
        <strain evidence="3">GCSL-Mp20</strain>
    </source>
</reference>
<comment type="caution">
    <text evidence="2">The sequence shown here is derived from an EMBL/GenBank/DDBJ whole genome shotgun (WGS) entry which is preliminary data.</text>
</comment>
<gene>
    <name evidence="2" type="ORF">AYY18_17085</name>
</gene>
<protein>
    <submittedName>
        <fullName evidence="2">Uncharacterized protein</fullName>
    </submittedName>
</protein>
<dbReference type="EMBL" id="LZEY01000008">
    <property type="protein sequence ID" value="OBU12233.1"/>
    <property type="molecule type" value="Genomic_DNA"/>
</dbReference>
<evidence type="ECO:0000313" key="2">
    <source>
        <dbReference type="EMBL" id="OBU12233.1"/>
    </source>
</evidence>
<sequence length="74" mass="8528">MMPDMLAVIPCKIAAARRKELLKPERPENTEDAEKRFRTDSYRGGNSAQVNDVYILNVRRMVSICRENRSVGFI</sequence>
<keyword evidence="3" id="KW-1185">Reference proteome</keyword>
<evidence type="ECO:0000256" key="1">
    <source>
        <dbReference type="SAM" id="MobiDB-lite"/>
    </source>
</evidence>